<reference evidence="7" key="1">
    <citation type="journal article" date="2014" name="Int. J. Syst. Evol. Microbiol.">
        <title>Complete genome sequence of Corynebacterium casei LMG S-19264T (=DSM 44701T), isolated from a smear-ripened cheese.</title>
        <authorList>
            <consortium name="US DOE Joint Genome Institute (JGI-PGF)"/>
            <person name="Walter F."/>
            <person name="Albersmeier A."/>
            <person name="Kalinowski J."/>
            <person name="Ruckert C."/>
        </authorList>
    </citation>
    <scope>NUCLEOTIDE SEQUENCE</scope>
    <source>
        <strain evidence="7">VKM Ac-1020</strain>
    </source>
</reference>
<dbReference type="PANTHER" id="PTHR43133">
    <property type="entry name" value="RNA POLYMERASE ECF-TYPE SIGMA FACTO"/>
    <property type="match status" value="1"/>
</dbReference>
<dbReference type="CDD" id="cd06171">
    <property type="entry name" value="Sigma70_r4"/>
    <property type="match status" value="1"/>
</dbReference>
<feature type="domain" description="RNA polymerase sigma factor 70 region 4 type 2" evidence="6">
    <location>
        <begin position="126"/>
        <end position="177"/>
    </location>
</feature>
<evidence type="ECO:0000256" key="1">
    <source>
        <dbReference type="ARBA" id="ARBA00010641"/>
    </source>
</evidence>
<gene>
    <name evidence="7" type="primary">rpoE_2</name>
    <name evidence="7" type="ORF">GCM10017576_09060</name>
</gene>
<dbReference type="Pfam" id="PF04542">
    <property type="entry name" value="Sigma70_r2"/>
    <property type="match status" value="1"/>
</dbReference>
<sequence length="190" mass="20860">MAAVPSQADEALLDAVARGDHTAFATIYERHVRTVFRFALSLGISPRDVEDVTQEVFVVAFKKAARIRTADGSALPWLMVTCRNLSYAHLRKRAKDHANLDAGEHDVADPTASPESRALQAELSLTIAEAIGRLSPRDQELVHLCLDRGMTYRQAAHALGVTDGTVRNRLSRARAELRSSLRGAFREQGS</sequence>
<dbReference type="EMBL" id="BSEJ01000003">
    <property type="protein sequence ID" value="GLJ60777.1"/>
    <property type="molecule type" value="Genomic_DNA"/>
</dbReference>
<dbReference type="GO" id="GO:0000428">
    <property type="term" value="C:DNA-directed RNA polymerase complex"/>
    <property type="evidence" value="ECO:0007669"/>
    <property type="project" value="UniProtKB-KW"/>
</dbReference>
<protein>
    <submittedName>
        <fullName evidence="7">DNA-directed RNA polymerase sigma-70 factor</fullName>
    </submittedName>
</protein>
<keyword evidence="7" id="KW-0240">DNA-directed RNA polymerase</keyword>
<evidence type="ECO:0000256" key="4">
    <source>
        <dbReference type="ARBA" id="ARBA00023163"/>
    </source>
</evidence>
<dbReference type="InterPro" id="IPR013325">
    <property type="entry name" value="RNA_pol_sigma_r2"/>
</dbReference>
<evidence type="ECO:0000313" key="7">
    <source>
        <dbReference type="EMBL" id="GLJ60777.1"/>
    </source>
</evidence>
<accession>A0A9W6LVX3</accession>
<dbReference type="InterPro" id="IPR014284">
    <property type="entry name" value="RNA_pol_sigma-70_dom"/>
</dbReference>
<dbReference type="PANTHER" id="PTHR43133:SF46">
    <property type="entry name" value="RNA POLYMERASE SIGMA-70 FACTOR ECF SUBFAMILY"/>
    <property type="match status" value="1"/>
</dbReference>
<dbReference type="Pfam" id="PF08281">
    <property type="entry name" value="Sigma70_r4_2"/>
    <property type="match status" value="1"/>
</dbReference>
<dbReference type="GO" id="GO:0006352">
    <property type="term" value="P:DNA-templated transcription initiation"/>
    <property type="evidence" value="ECO:0007669"/>
    <property type="project" value="InterPro"/>
</dbReference>
<keyword evidence="2" id="KW-0805">Transcription regulation</keyword>
<dbReference type="InterPro" id="IPR039425">
    <property type="entry name" value="RNA_pol_sigma-70-like"/>
</dbReference>
<dbReference type="AlphaFoldDB" id="A0A9W6LVX3"/>
<organism evidence="7 8">
    <name type="scientific">Microbacterium barkeri</name>
    <dbReference type="NCBI Taxonomy" id="33917"/>
    <lineage>
        <taxon>Bacteria</taxon>
        <taxon>Bacillati</taxon>
        <taxon>Actinomycetota</taxon>
        <taxon>Actinomycetes</taxon>
        <taxon>Micrococcales</taxon>
        <taxon>Microbacteriaceae</taxon>
        <taxon>Microbacterium</taxon>
    </lineage>
</organism>
<dbReference type="Proteomes" id="UP001142462">
    <property type="component" value="Unassembled WGS sequence"/>
</dbReference>
<dbReference type="NCBIfam" id="TIGR02937">
    <property type="entry name" value="sigma70-ECF"/>
    <property type="match status" value="1"/>
</dbReference>
<evidence type="ECO:0000313" key="8">
    <source>
        <dbReference type="Proteomes" id="UP001142462"/>
    </source>
</evidence>
<dbReference type="Gene3D" id="1.10.1740.10">
    <property type="match status" value="1"/>
</dbReference>
<dbReference type="InterPro" id="IPR013249">
    <property type="entry name" value="RNA_pol_sigma70_r4_t2"/>
</dbReference>
<evidence type="ECO:0000259" key="5">
    <source>
        <dbReference type="Pfam" id="PF04542"/>
    </source>
</evidence>
<feature type="domain" description="RNA polymerase sigma-70 region 2" evidence="5">
    <location>
        <begin position="27"/>
        <end position="94"/>
    </location>
</feature>
<dbReference type="GO" id="GO:0016987">
    <property type="term" value="F:sigma factor activity"/>
    <property type="evidence" value="ECO:0007669"/>
    <property type="project" value="UniProtKB-KW"/>
</dbReference>
<comment type="similarity">
    <text evidence="1">Belongs to the sigma-70 factor family. ECF subfamily.</text>
</comment>
<keyword evidence="3" id="KW-0731">Sigma factor</keyword>
<keyword evidence="8" id="KW-1185">Reference proteome</keyword>
<evidence type="ECO:0000256" key="2">
    <source>
        <dbReference type="ARBA" id="ARBA00023015"/>
    </source>
</evidence>
<comment type="caution">
    <text evidence="7">The sequence shown here is derived from an EMBL/GenBank/DDBJ whole genome shotgun (WGS) entry which is preliminary data.</text>
</comment>
<dbReference type="SUPFAM" id="SSF88946">
    <property type="entry name" value="Sigma2 domain of RNA polymerase sigma factors"/>
    <property type="match status" value="1"/>
</dbReference>
<dbReference type="InterPro" id="IPR036388">
    <property type="entry name" value="WH-like_DNA-bd_sf"/>
</dbReference>
<name>A0A9W6LVX3_9MICO</name>
<reference evidence="7" key="2">
    <citation type="submission" date="2023-01" db="EMBL/GenBank/DDBJ databases">
        <authorList>
            <person name="Sun Q."/>
            <person name="Evtushenko L."/>
        </authorList>
    </citation>
    <scope>NUCLEOTIDE SEQUENCE</scope>
    <source>
        <strain evidence="7">VKM Ac-1020</strain>
    </source>
</reference>
<dbReference type="InterPro" id="IPR007627">
    <property type="entry name" value="RNA_pol_sigma70_r2"/>
</dbReference>
<dbReference type="GO" id="GO:0003677">
    <property type="term" value="F:DNA binding"/>
    <property type="evidence" value="ECO:0007669"/>
    <property type="project" value="InterPro"/>
</dbReference>
<dbReference type="Gene3D" id="1.10.10.10">
    <property type="entry name" value="Winged helix-like DNA-binding domain superfamily/Winged helix DNA-binding domain"/>
    <property type="match status" value="1"/>
</dbReference>
<evidence type="ECO:0000259" key="6">
    <source>
        <dbReference type="Pfam" id="PF08281"/>
    </source>
</evidence>
<proteinExistence type="inferred from homology"/>
<keyword evidence="4" id="KW-0804">Transcription</keyword>
<evidence type="ECO:0000256" key="3">
    <source>
        <dbReference type="ARBA" id="ARBA00023082"/>
    </source>
</evidence>
<dbReference type="SUPFAM" id="SSF88659">
    <property type="entry name" value="Sigma3 and sigma4 domains of RNA polymerase sigma factors"/>
    <property type="match status" value="1"/>
</dbReference>
<dbReference type="InterPro" id="IPR013324">
    <property type="entry name" value="RNA_pol_sigma_r3/r4-like"/>
</dbReference>